<sequence length="78" mass="8875">MFIELDFRVQVSLEVDSPSDYVATFVAVDDAELACIEDVQAELDMRISQEIGAALQEAAEMTYEAYLDRKDRVNELLR</sequence>
<accession>A0A6M3LLC1</accession>
<proteinExistence type="predicted"/>
<organism evidence="1">
    <name type="scientific">viral metagenome</name>
    <dbReference type="NCBI Taxonomy" id="1070528"/>
    <lineage>
        <taxon>unclassified sequences</taxon>
        <taxon>metagenomes</taxon>
        <taxon>organismal metagenomes</taxon>
    </lineage>
</organism>
<reference evidence="1" key="1">
    <citation type="submission" date="2020-03" db="EMBL/GenBank/DDBJ databases">
        <title>The deep terrestrial virosphere.</title>
        <authorList>
            <person name="Holmfeldt K."/>
            <person name="Nilsson E."/>
            <person name="Simone D."/>
            <person name="Lopez-Fernandez M."/>
            <person name="Wu X."/>
            <person name="de Brujin I."/>
            <person name="Lundin D."/>
            <person name="Andersson A."/>
            <person name="Bertilsson S."/>
            <person name="Dopson M."/>
        </authorList>
    </citation>
    <scope>NUCLEOTIDE SEQUENCE</scope>
    <source>
        <strain evidence="1">MM415B05216</strain>
    </source>
</reference>
<dbReference type="AlphaFoldDB" id="A0A6M3LLC1"/>
<dbReference type="EMBL" id="MT143336">
    <property type="protein sequence ID" value="QJA95700.1"/>
    <property type="molecule type" value="Genomic_DNA"/>
</dbReference>
<gene>
    <name evidence="1" type="ORF">MM415B05216_0007</name>
</gene>
<protein>
    <submittedName>
        <fullName evidence="1">Uncharacterized protein</fullName>
    </submittedName>
</protein>
<name>A0A6M3LLC1_9ZZZZ</name>
<evidence type="ECO:0000313" key="1">
    <source>
        <dbReference type="EMBL" id="QJA95700.1"/>
    </source>
</evidence>